<proteinExistence type="predicted"/>
<dbReference type="NCBIfam" id="NF004851">
    <property type="entry name" value="PRK06202.1"/>
    <property type="match status" value="1"/>
</dbReference>
<dbReference type="GO" id="GO:0008168">
    <property type="term" value="F:methyltransferase activity"/>
    <property type="evidence" value="ECO:0007669"/>
    <property type="project" value="UniProtKB-KW"/>
</dbReference>
<dbReference type="SUPFAM" id="SSF53335">
    <property type="entry name" value="S-adenosyl-L-methionine-dependent methyltransferases"/>
    <property type="match status" value="1"/>
</dbReference>
<sequence length="232" mass="26670">MPFFLSMRDTDSTEKMDRPDCDHTELWNTYRQFSTINALLSQWRKIYRSRLRPYLQSKTHSHILDIGFGGGDIPIKLAQWANQDNLRLSVTAIDPDERAFNFAQQIASPNNVKFLHCSAAELLASNRNYDFVISNHLLHHLSPDELPKVLSEAKALSNHAIIFNDIKRSDIGYALFNVLARPTFRSSFITHDGLTSIKKSYTPAELQQTVPKGWQVQTLFPFRLLLTYHHNG</sequence>
<evidence type="ECO:0000313" key="5">
    <source>
        <dbReference type="EMBL" id="MCW9707443.1"/>
    </source>
</evidence>
<protein>
    <submittedName>
        <fullName evidence="5">Methyltransferase domain-containing protein</fullName>
    </submittedName>
</protein>
<dbReference type="GO" id="GO:0032259">
    <property type="term" value="P:methylation"/>
    <property type="evidence" value="ECO:0007669"/>
    <property type="project" value="UniProtKB-KW"/>
</dbReference>
<keyword evidence="1 5" id="KW-0489">Methyltransferase</keyword>
<keyword evidence="2" id="KW-0808">Transferase</keyword>
<comment type="caution">
    <text evidence="5">The sequence shown here is derived from an EMBL/GenBank/DDBJ whole genome shotgun (WGS) entry which is preliminary data.</text>
</comment>
<evidence type="ECO:0000256" key="2">
    <source>
        <dbReference type="ARBA" id="ARBA00022679"/>
    </source>
</evidence>
<name>A0ABT3PNK4_9BACT</name>
<keyword evidence="6" id="KW-1185">Reference proteome</keyword>
<evidence type="ECO:0000259" key="4">
    <source>
        <dbReference type="Pfam" id="PF13649"/>
    </source>
</evidence>
<dbReference type="CDD" id="cd02440">
    <property type="entry name" value="AdoMet_MTases"/>
    <property type="match status" value="1"/>
</dbReference>
<dbReference type="EMBL" id="JAGGJA010000007">
    <property type="protein sequence ID" value="MCW9707443.1"/>
    <property type="molecule type" value="Genomic_DNA"/>
</dbReference>
<keyword evidence="3" id="KW-0949">S-adenosyl-L-methionine</keyword>
<dbReference type="PANTHER" id="PTHR43464">
    <property type="entry name" value="METHYLTRANSFERASE"/>
    <property type="match status" value="1"/>
</dbReference>
<dbReference type="Gene3D" id="3.40.50.150">
    <property type="entry name" value="Vaccinia Virus protein VP39"/>
    <property type="match status" value="1"/>
</dbReference>
<feature type="domain" description="Methyltransferase" evidence="4">
    <location>
        <begin position="63"/>
        <end position="155"/>
    </location>
</feature>
<organism evidence="5 6">
    <name type="scientific">Fodinibius salsisoli</name>
    <dbReference type="NCBI Taxonomy" id="2820877"/>
    <lineage>
        <taxon>Bacteria</taxon>
        <taxon>Pseudomonadati</taxon>
        <taxon>Balneolota</taxon>
        <taxon>Balneolia</taxon>
        <taxon>Balneolales</taxon>
        <taxon>Balneolaceae</taxon>
        <taxon>Fodinibius</taxon>
    </lineage>
</organism>
<accession>A0ABT3PNK4</accession>
<dbReference type="Pfam" id="PF13649">
    <property type="entry name" value="Methyltransf_25"/>
    <property type="match status" value="1"/>
</dbReference>
<evidence type="ECO:0000256" key="3">
    <source>
        <dbReference type="ARBA" id="ARBA00022691"/>
    </source>
</evidence>
<reference evidence="5 6" key="1">
    <citation type="submission" date="2021-03" db="EMBL/GenBank/DDBJ databases">
        <title>Aliifodinibius sp. nov., a new bacterium isolated from saline soil.</title>
        <authorList>
            <person name="Galisteo C."/>
            <person name="De La Haba R."/>
            <person name="Sanchez-Porro C."/>
            <person name="Ventosa A."/>
        </authorList>
    </citation>
    <scope>NUCLEOTIDE SEQUENCE [LARGE SCALE GENOMIC DNA]</scope>
    <source>
        <strain evidence="5 6">1BSP15-2V2</strain>
    </source>
</reference>
<gene>
    <name evidence="5" type="ORF">J6I44_11305</name>
</gene>
<dbReference type="Proteomes" id="UP001207918">
    <property type="component" value="Unassembled WGS sequence"/>
</dbReference>
<evidence type="ECO:0000313" key="6">
    <source>
        <dbReference type="Proteomes" id="UP001207918"/>
    </source>
</evidence>
<dbReference type="RefSeq" id="WP_265766229.1">
    <property type="nucleotide sequence ID" value="NZ_JAGGJA010000007.1"/>
</dbReference>
<evidence type="ECO:0000256" key="1">
    <source>
        <dbReference type="ARBA" id="ARBA00022603"/>
    </source>
</evidence>
<dbReference type="PANTHER" id="PTHR43464:SF19">
    <property type="entry name" value="UBIQUINONE BIOSYNTHESIS O-METHYLTRANSFERASE, MITOCHONDRIAL"/>
    <property type="match status" value="1"/>
</dbReference>
<dbReference type="InterPro" id="IPR029063">
    <property type="entry name" value="SAM-dependent_MTases_sf"/>
</dbReference>
<dbReference type="InterPro" id="IPR041698">
    <property type="entry name" value="Methyltransf_25"/>
</dbReference>